<evidence type="ECO:0000313" key="1">
    <source>
        <dbReference type="EMBL" id="CAB4033672.1"/>
    </source>
</evidence>
<gene>
    <name evidence="1" type="ORF">PACLA_8A079221</name>
</gene>
<dbReference type="Proteomes" id="UP001152795">
    <property type="component" value="Unassembled WGS sequence"/>
</dbReference>
<sequence length="382" mass="41852">MKLIATIAFICFHTATCTTPMSPDIFVGTTDLKIGFGHDCHLFWRGDDGYRKNAEFRCGTSKGDPMWIKKRGHLYAIGSGNCPLYWNGDEGNVKNGQFRCGKPIKDLFYIKPRPNGLWAIGFGNCPLFWRGDKGNVKNAEFRCGKDISDEFWIKGAGCKPTKVQILDTADDAKFDGEELIGVTTAASCSGGEHTLILQQSKDLTEELTLGTTKSTEVNWQVSASVTVEASAKFLGSGGSVSATVGYSVGGAVTWGSSREKTTGTTSTTGSGVEISYKTPGAAMIVGFAKRYVFDNSRVPAKVTITCKGGHSFTYTTSFSLKTKTYSQTFYKHYLGEFLPGKCTHSRANCVYNWRFSSYKSVMDARHKFNQCFPAEIGKLTRK</sequence>
<dbReference type="AlphaFoldDB" id="A0A6S7L6I6"/>
<name>A0A6S7L6I6_PARCT</name>
<dbReference type="OrthoDB" id="10420071at2759"/>
<dbReference type="EMBL" id="CACRXK020019451">
    <property type="protein sequence ID" value="CAB4033672.1"/>
    <property type="molecule type" value="Genomic_DNA"/>
</dbReference>
<keyword evidence="2" id="KW-1185">Reference proteome</keyword>
<protein>
    <submittedName>
        <fullName evidence="1">Uncharacterized protein</fullName>
    </submittedName>
</protein>
<accession>A0A6S7L6I6</accession>
<comment type="caution">
    <text evidence="1">The sequence shown here is derived from an EMBL/GenBank/DDBJ whole genome shotgun (WGS) entry which is preliminary data.</text>
</comment>
<proteinExistence type="predicted"/>
<organism evidence="1 2">
    <name type="scientific">Paramuricea clavata</name>
    <name type="common">Red gorgonian</name>
    <name type="synonym">Violescent sea-whip</name>
    <dbReference type="NCBI Taxonomy" id="317549"/>
    <lineage>
        <taxon>Eukaryota</taxon>
        <taxon>Metazoa</taxon>
        <taxon>Cnidaria</taxon>
        <taxon>Anthozoa</taxon>
        <taxon>Octocorallia</taxon>
        <taxon>Malacalcyonacea</taxon>
        <taxon>Plexauridae</taxon>
        <taxon>Paramuricea</taxon>
    </lineage>
</organism>
<reference evidence="1" key="1">
    <citation type="submission" date="2020-04" db="EMBL/GenBank/DDBJ databases">
        <authorList>
            <person name="Alioto T."/>
            <person name="Alioto T."/>
            <person name="Gomez Garrido J."/>
        </authorList>
    </citation>
    <scope>NUCLEOTIDE SEQUENCE</scope>
    <source>
        <strain evidence="1">A484AB</strain>
    </source>
</reference>
<evidence type="ECO:0000313" key="2">
    <source>
        <dbReference type="Proteomes" id="UP001152795"/>
    </source>
</evidence>